<dbReference type="InterPro" id="IPR015915">
    <property type="entry name" value="Kelch-typ_b-propeller"/>
</dbReference>
<dbReference type="GO" id="GO:0080037">
    <property type="term" value="P:negative regulation of cytokinin-activated signaling pathway"/>
    <property type="evidence" value="ECO:0007669"/>
    <property type="project" value="InterPro"/>
</dbReference>
<evidence type="ECO:0000313" key="2">
    <source>
        <dbReference type="Proteomes" id="UP001161247"/>
    </source>
</evidence>
<dbReference type="SUPFAM" id="SSF117281">
    <property type="entry name" value="Kelch motif"/>
    <property type="match status" value="1"/>
</dbReference>
<dbReference type="PANTHER" id="PTHR46407:SF3">
    <property type="entry name" value="OS02G0208700 PROTEIN"/>
    <property type="match status" value="1"/>
</dbReference>
<dbReference type="SUPFAM" id="SSF81383">
    <property type="entry name" value="F-box domain"/>
    <property type="match status" value="1"/>
</dbReference>
<dbReference type="EMBL" id="OX459124">
    <property type="protein sequence ID" value="CAI9114083.1"/>
    <property type="molecule type" value="Genomic_DNA"/>
</dbReference>
<dbReference type="InterPro" id="IPR044595">
    <property type="entry name" value="KMD1-4"/>
</dbReference>
<dbReference type="GO" id="GO:2000762">
    <property type="term" value="P:regulation of phenylpropanoid metabolic process"/>
    <property type="evidence" value="ECO:0007669"/>
    <property type="project" value="InterPro"/>
</dbReference>
<dbReference type="InterPro" id="IPR036047">
    <property type="entry name" value="F-box-like_dom_sf"/>
</dbReference>
<reference evidence="1" key="1">
    <citation type="submission" date="2023-03" db="EMBL/GenBank/DDBJ databases">
        <authorList>
            <person name="Julca I."/>
        </authorList>
    </citation>
    <scope>NUCLEOTIDE SEQUENCE</scope>
</reference>
<dbReference type="Gene3D" id="2.120.10.80">
    <property type="entry name" value="Kelch-type beta propeller"/>
    <property type="match status" value="1"/>
</dbReference>
<dbReference type="SMART" id="SM00612">
    <property type="entry name" value="Kelch"/>
    <property type="match status" value="2"/>
</dbReference>
<dbReference type="Pfam" id="PF01344">
    <property type="entry name" value="Kelch_1"/>
    <property type="match status" value="2"/>
</dbReference>
<sequence>MELFPNLPSDIGFECLVRVPYDHFPTVGSVCKSWNLEIQLPEFMNQRKAAGFTRNVIVLSQARVNSTGSKAGSTLKVHATPAYRLAIFEPETGHWTELPPVPGFADGLPMFCQLVGVGLNLVLMGGLDPVSWEVSNSVFVFSFLTATWKRGADMPGCKRSFFSCASDSDRTVFVAGGHDDEKNALRSALAYDVENDHWVELPDMACERDESKGVFHNGKFHVIGGYSTNMQGRFSASAEAFDVTTWKWDPFEDDFLEASTCPRTCTSVAPDGRLLMCRDADVLEVKNAKWQALAQLPNDVRNIAYVTATSRGNLLVIGSPRFSEPHQVYMLDLKRYTWTKLEMPEIFSGHVQSGSCLEM</sequence>
<dbReference type="Proteomes" id="UP001161247">
    <property type="component" value="Chromosome 7"/>
</dbReference>
<organism evidence="1 2">
    <name type="scientific">Oldenlandia corymbosa var. corymbosa</name>
    <dbReference type="NCBI Taxonomy" id="529605"/>
    <lineage>
        <taxon>Eukaryota</taxon>
        <taxon>Viridiplantae</taxon>
        <taxon>Streptophyta</taxon>
        <taxon>Embryophyta</taxon>
        <taxon>Tracheophyta</taxon>
        <taxon>Spermatophyta</taxon>
        <taxon>Magnoliopsida</taxon>
        <taxon>eudicotyledons</taxon>
        <taxon>Gunneridae</taxon>
        <taxon>Pentapetalae</taxon>
        <taxon>asterids</taxon>
        <taxon>lamiids</taxon>
        <taxon>Gentianales</taxon>
        <taxon>Rubiaceae</taxon>
        <taxon>Rubioideae</taxon>
        <taxon>Spermacoceae</taxon>
        <taxon>Hedyotis-Oldenlandia complex</taxon>
        <taxon>Oldenlandia</taxon>
    </lineage>
</organism>
<dbReference type="PANTHER" id="PTHR46407">
    <property type="entry name" value="OS02G0208700 PROTEIN"/>
    <property type="match status" value="1"/>
</dbReference>
<keyword evidence="2" id="KW-1185">Reference proteome</keyword>
<dbReference type="InterPro" id="IPR006652">
    <property type="entry name" value="Kelch_1"/>
</dbReference>
<protein>
    <submittedName>
        <fullName evidence="1">OLC1v1014714C1</fullName>
    </submittedName>
</protein>
<proteinExistence type="predicted"/>
<dbReference type="CDD" id="cd22152">
    <property type="entry name" value="F-box_AtAFR-like"/>
    <property type="match status" value="1"/>
</dbReference>
<gene>
    <name evidence="1" type="ORF">OLC1_LOCUS20938</name>
</gene>
<name>A0AAV1E1K0_OLDCO</name>
<evidence type="ECO:0000313" key="1">
    <source>
        <dbReference type="EMBL" id="CAI9114083.1"/>
    </source>
</evidence>
<accession>A0AAV1E1K0</accession>
<dbReference type="AlphaFoldDB" id="A0AAV1E1K0"/>